<dbReference type="InterPro" id="IPR003593">
    <property type="entry name" value="AAA+_ATPase"/>
</dbReference>
<proteinExistence type="predicted"/>
<evidence type="ECO:0000259" key="11">
    <source>
        <dbReference type="SMART" id="SM00382"/>
    </source>
</evidence>
<dbReference type="OrthoDB" id="199596at2759"/>
<dbReference type="OMA" id="HKSITGG"/>
<evidence type="ECO:0000256" key="6">
    <source>
        <dbReference type="ARBA" id="ARBA00023054"/>
    </source>
</evidence>
<dbReference type="InterPro" id="IPR021911">
    <property type="entry name" value="ATAD3_N"/>
</dbReference>
<dbReference type="Pfam" id="PF12037">
    <property type="entry name" value="ATAD3_N"/>
    <property type="match status" value="1"/>
</dbReference>
<keyword evidence="4" id="KW-0999">Mitochondrion inner membrane</keyword>
<dbReference type="PANTHER" id="PTHR23075">
    <property type="entry name" value="PUTATIVE ATP-ASE"/>
    <property type="match status" value="1"/>
</dbReference>
<keyword evidence="8" id="KW-0472">Membrane</keyword>
<dbReference type="GO" id="GO:0005524">
    <property type="term" value="F:ATP binding"/>
    <property type="evidence" value="ECO:0007669"/>
    <property type="project" value="UniProtKB-KW"/>
</dbReference>
<dbReference type="Pfam" id="PF00004">
    <property type="entry name" value="AAA"/>
    <property type="match status" value="1"/>
</dbReference>
<dbReference type="GO" id="GO:0005743">
    <property type="term" value="C:mitochondrial inner membrane"/>
    <property type="evidence" value="ECO:0007669"/>
    <property type="project" value="UniProtKB-SubCell"/>
</dbReference>
<evidence type="ECO:0000256" key="2">
    <source>
        <dbReference type="ARBA" id="ARBA00004436"/>
    </source>
</evidence>
<feature type="region of interest" description="Disordered" evidence="10">
    <location>
        <begin position="55"/>
        <end position="80"/>
    </location>
</feature>
<feature type="compositionally biased region" description="Gly residues" evidence="10">
    <location>
        <begin position="1"/>
        <end position="13"/>
    </location>
</feature>
<keyword evidence="5" id="KW-0067">ATP-binding</keyword>
<keyword evidence="6" id="KW-0175">Coiled coil</keyword>
<dbReference type="InterPro" id="IPR003959">
    <property type="entry name" value="ATPase_AAA_core"/>
</dbReference>
<sequence>MSWLFGMGGGGQGPPSVPLPPSGGDGKDGSNPPKPLTKSEMESYRFDSAALERAAQAARELEKSSNAKEALELSKLQEQTKQIEIQSKAKEMEAHIEQMKLQAIKVQEEERRKTMSKEAELHQQKAQYQDQLARRRYDDQLSQQARLQEENLRKQEESVAKQEQMRKATLEHEFELRRKNEQARIEAEMKARGQMERENIDLIKEQIKLKAQEKRETVLESIKTAGSVLGSGLQAFITDRDKVAAAAVGLTMAAVGIYAAKHSTGVAARFIEARLGKPSLVRETSRLTAGEVIKHPIKTTKRLLNKPEDALKGIILKPELEERLRDVAIATRHTKKNKGFYRNLLMHGPPGTGKTMFAKSLAVHSGMDYAIMTGGDVAPMGKEGVTAMHKVFDWAGASRRGVLLFVDEADAFLRKRSKEHISEDMRATLNAFLYRTGEQSSKFMLVLASNQPEQFDWAINDRIDEMVEFGVPTLDERERLVRLYFDKFVLKPSMEDKRLKLAEFDYSAKCSEIARITDGLSGREISKLGVAWQATAYASEDGVLTEQMIDDRVNDTVRQHKKKDLWQYEQEVKEEQELGTAYTSEKDRAADITPPQSKPGADHSKPSKGS</sequence>
<dbReference type="EnsemblMetazoa" id="G23774.1">
    <property type="protein sequence ID" value="G23774.1:cds"/>
    <property type="gene ID" value="G23774"/>
</dbReference>
<comment type="subcellular location">
    <subcellularLocation>
        <location evidence="1">Mitochondrion inner membrane</location>
    </subcellularLocation>
    <subcellularLocation>
        <location evidence="2">Mitochondrion matrix</location>
        <location evidence="2">Mitochondrion nucleoid</location>
    </subcellularLocation>
</comment>
<dbReference type="AlphaFoldDB" id="A0A8W8KGB7"/>
<feature type="region of interest" description="Disordered" evidence="10">
    <location>
        <begin position="1"/>
        <end position="43"/>
    </location>
</feature>
<dbReference type="GO" id="GO:0016887">
    <property type="term" value="F:ATP hydrolysis activity"/>
    <property type="evidence" value="ECO:0007669"/>
    <property type="project" value="InterPro"/>
</dbReference>
<keyword evidence="7" id="KW-0496">Mitochondrion</keyword>
<dbReference type="Gene3D" id="3.40.50.300">
    <property type="entry name" value="P-loop containing nucleotide triphosphate hydrolases"/>
    <property type="match status" value="1"/>
</dbReference>
<dbReference type="GO" id="GO:0042645">
    <property type="term" value="C:mitochondrial nucleoid"/>
    <property type="evidence" value="ECO:0007669"/>
    <property type="project" value="UniProtKB-SubCell"/>
</dbReference>
<dbReference type="SUPFAM" id="SSF52540">
    <property type="entry name" value="P-loop containing nucleoside triphosphate hydrolases"/>
    <property type="match status" value="1"/>
</dbReference>
<feature type="domain" description="AAA+ ATPase" evidence="11">
    <location>
        <begin position="340"/>
        <end position="473"/>
    </location>
</feature>
<dbReference type="GO" id="GO:0007005">
    <property type="term" value="P:mitochondrion organization"/>
    <property type="evidence" value="ECO:0007669"/>
    <property type="project" value="TreeGrafter"/>
</dbReference>
<keyword evidence="13" id="KW-1185">Reference proteome</keyword>
<feature type="region of interest" description="Disordered" evidence="10">
    <location>
        <begin position="575"/>
        <end position="610"/>
    </location>
</feature>
<evidence type="ECO:0000256" key="1">
    <source>
        <dbReference type="ARBA" id="ARBA00004273"/>
    </source>
</evidence>
<dbReference type="CDD" id="cd19512">
    <property type="entry name" value="RecA-like_ATAD3-like"/>
    <property type="match status" value="1"/>
</dbReference>
<evidence type="ECO:0000256" key="7">
    <source>
        <dbReference type="ARBA" id="ARBA00023128"/>
    </source>
</evidence>
<keyword evidence="3" id="KW-0547">Nucleotide-binding</keyword>
<protein>
    <recommendedName>
        <fullName evidence="11">AAA+ ATPase domain-containing protein</fullName>
    </recommendedName>
</protein>
<evidence type="ECO:0000256" key="10">
    <source>
        <dbReference type="SAM" id="MobiDB-lite"/>
    </source>
</evidence>
<dbReference type="InterPro" id="IPR027417">
    <property type="entry name" value="P-loop_NTPase"/>
</dbReference>
<evidence type="ECO:0000256" key="3">
    <source>
        <dbReference type="ARBA" id="ARBA00022741"/>
    </source>
</evidence>
<dbReference type="PANTHER" id="PTHR23075:SF0">
    <property type="entry name" value="ATPASE FAMILY AAA DOMAIN-CONTAINING PROTEIN 3"/>
    <property type="match status" value="1"/>
</dbReference>
<evidence type="ECO:0000256" key="4">
    <source>
        <dbReference type="ARBA" id="ARBA00022792"/>
    </source>
</evidence>
<feature type="compositionally biased region" description="Basic and acidic residues" evidence="10">
    <location>
        <begin position="59"/>
        <end position="72"/>
    </location>
</feature>
<keyword evidence="9" id="KW-1135">Mitochondrion nucleoid</keyword>
<dbReference type="GO" id="GO:0008270">
    <property type="term" value="F:zinc ion binding"/>
    <property type="evidence" value="ECO:0007669"/>
    <property type="project" value="TreeGrafter"/>
</dbReference>
<reference evidence="12" key="1">
    <citation type="submission" date="2022-08" db="UniProtKB">
        <authorList>
            <consortium name="EnsemblMetazoa"/>
        </authorList>
    </citation>
    <scope>IDENTIFICATION</scope>
    <source>
        <strain evidence="12">05x7-T-G4-1.051#20</strain>
    </source>
</reference>
<name>A0A8W8KGB7_MAGGI</name>
<organism evidence="12 13">
    <name type="scientific">Magallana gigas</name>
    <name type="common">Pacific oyster</name>
    <name type="synonym">Crassostrea gigas</name>
    <dbReference type="NCBI Taxonomy" id="29159"/>
    <lineage>
        <taxon>Eukaryota</taxon>
        <taxon>Metazoa</taxon>
        <taxon>Spiralia</taxon>
        <taxon>Lophotrochozoa</taxon>
        <taxon>Mollusca</taxon>
        <taxon>Bivalvia</taxon>
        <taxon>Autobranchia</taxon>
        <taxon>Pteriomorphia</taxon>
        <taxon>Ostreida</taxon>
        <taxon>Ostreoidea</taxon>
        <taxon>Ostreidae</taxon>
        <taxon>Magallana</taxon>
    </lineage>
</organism>
<evidence type="ECO:0000256" key="5">
    <source>
        <dbReference type="ARBA" id="ARBA00022840"/>
    </source>
</evidence>
<dbReference type="SMART" id="SM00382">
    <property type="entry name" value="AAA"/>
    <property type="match status" value="1"/>
</dbReference>
<feature type="compositionally biased region" description="Basic and acidic residues" evidence="10">
    <location>
        <begin position="600"/>
        <end position="610"/>
    </location>
</feature>
<evidence type="ECO:0000256" key="9">
    <source>
        <dbReference type="ARBA" id="ARBA00023271"/>
    </source>
</evidence>
<evidence type="ECO:0000256" key="8">
    <source>
        <dbReference type="ARBA" id="ARBA00023136"/>
    </source>
</evidence>
<dbReference type="FunFam" id="3.40.50.300:FF:000470">
    <property type="entry name" value="ATPase family, AAA domain containing 3A"/>
    <property type="match status" value="1"/>
</dbReference>
<evidence type="ECO:0000313" key="12">
    <source>
        <dbReference type="EnsemblMetazoa" id="G23774.1:cds"/>
    </source>
</evidence>
<accession>A0A8W8KGB7</accession>
<evidence type="ECO:0000313" key="13">
    <source>
        <dbReference type="Proteomes" id="UP000005408"/>
    </source>
</evidence>
<dbReference type="Proteomes" id="UP000005408">
    <property type="component" value="Unassembled WGS sequence"/>
</dbReference>